<organism evidence="1 2">
    <name type="scientific">Actinoplanes regularis</name>
    <dbReference type="NCBI Taxonomy" id="52697"/>
    <lineage>
        <taxon>Bacteria</taxon>
        <taxon>Bacillati</taxon>
        <taxon>Actinomycetota</taxon>
        <taxon>Actinomycetes</taxon>
        <taxon>Micromonosporales</taxon>
        <taxon>Micromonosporaceae</taxon>
        <taxon>Actinoplanes</taxon>
    </lineage>
</organism>
<evidence type="ECO:0000313" key="2">
    <source>
        <dbReference type="Proteomes" id="UP000198415"/>
    </source>
</evidence>
<name>A0A239IPW8_9ACTN</name>
<dbReference type="AlphaFoldDB" id="A0A239IPW8"/>
<reference evidence="1 2" key="1">
    <citation type="submission" date="2017-06" db="EMBL/GenBank/DDBJ databases">
        <authorList>
            <person name="Kim H.J."/>
            <person name="Triplett B.A."/>
        </authorList>
    </citation>
    <scope>NUCLEOTIDE SEQUENCE [LARGE SCALE GENOMIC DNA]</scope>
    <source>
        <strain evidence="1 2">DSM 43151</strain>
    </source>
</reference>
<protein>
    <submittedName>
        <fullName evidence="1">Uncharacterized protein</fullName>
    </submittedName>
</protein>
<evidence type="ECO:0000313" key="1">
    <source>
        <dbReference type="EMBL" id="SNS95599.1"/>
    </source>
</evidence>
<keyword evidence="2" id="KW-1185">Reference proteome</keyword>
<dbReference type="EMBL" id="FZNR01000030">
    <property type="protein sequence ID" value="SNS95599.1"/>
    <property type="molecule type" value="Genomic_DNA"/>
</dbReference>
<accession>A0A239IPW8</accession>
<proteinExistence type="predicted"/>
<dbReference type="Proteomes" id="UP000198415">
    <property type="component" value="Unassembled WGS sequence"/>
</dbReference>
<sequence length="77" mass="8624">MYARELTVRRIPERAATFKILSRNSRHRVQVLASLNAFPDSLDRQILLVFLGHGAIMTQGYDINRCGGIRGGTALCH</sequence>
<gene>
    <name evidence="1" type="ORF">SAMN06264365_13057</name>
</gene>